<evidence type="ECO:0000256" key="1">
    <source>
        <dbReference type="ARBA" id="ARBA00022630"/>
    </source>
</evidence>
<dbReference type="AlphaFoldDB" id="A0A382XCW8"/>
<keyword evidence="3" id="KW-0560">Oxidoreductase</keyword>
<evidence type="ECO:0000259" key="4">
    <source>
        <dbReference type="PROSITE" id="PS51387"/>
    </source>
</evidence>
<dbReference type="Gene3D" id="3.30.465.10">
    <property type="match status" value="1"/>
</dbReference>
<dbReference type="InterPro" id="IPR051312">
    <property type="entry name" value="Diverse_Substr_Oxidored"/>
</dbReference>
<dbReference type="PANTHER" id="PTHR42659:SF2">
    <property type="entry name" value="XANTHINE DEHYDROGENASE SUBUNIT C-RELATED"/>
    <property type="match status" value="1"/>
</dbReference>
<dbReference type="GO" id="GO:0016491">
    <property type="term" value="F:oxidoreductase activity"/>
    <property type="evidence" value="ECO:0007669"/>
    <property type="project" value="UniProtKB-KW"/>
</dbReference>
<evidence type="ECO:0000256" key="2">
    <source>
        <dbReference type="ARBA" id="ARBA00022827"/>
    </source>
</evidence>
<dbReference type="SUPFAM" id="SSF56176">
    <property type="entry name" value="FAD-binding/transporter-associated domain-like"/>
    <property type="match status" value="1"/>
</dbReference>
<sequence length="271" mass="27464">AYAGNTAGSLARDPGSIIKEERKMSDFQYATASSADDASAQVKGASDGSLIAGGMTLIPSIKLGLATPTDLIDLAGAGLSGISVEGTSVTIGAMTRHVDVASSKEVVNAIPALSGMASGIGDPQVRNRGTIGGSVANNDPAADYPAACLGLGAMIKTNDREISADDFFTGLFTTALKEGEVITSVSFPIPERAAYVKFSNPASRYALVGVFVSDGPMGIRVAVTGAGISGVYRESGFENALSGAWESAALDGVKADESSMASDIHAAADYR</sequence>
<dbReference type="InterPro" id="IPR002346">
    <property type="entry name" value="Mopterin_DH_FAD-bd"/>
</dbReference>
<feature type="non-terminal residue" evidence="5">
    <location>
        <position position="1"/>
    </location>
</feature>
<reference evidence="5" key="1">
    <citation type="submission" date="2018-05" db="EMBL/GenBank/DDBJ databases">
        <authorList>
            <person name="Lanie J.A."/>
            <person name="Ng W.-L."/>
            <person name="Kazmierczak K.M."/>
            <person name="Andrzejewski T.M."/>
            <person name="Davidsen T.M."/>
            <person name="Wayne K.J."/>
            <person name="Tettelin H."/>
            <person name="Glass J.I."/>
            <person name="Rusch D."/>
            <person name="Podicherti R."/>
            <person name="Tsui H.-C.T."/>
            <person name="Winkler M.E."/>
        </authorList>
    </citation>
    <scope>NUCLEOTIDE SEQUENCE</scope>
</reference>
<gene>
    <name evidence="5" type="ORF">METZ01_LOCUS421766</name>
</gene>
<evidence type="ECO:0000256" key="3">
    <source>
        <dbReference type="ARBA" id="ARBA00023002"/>
    </source>
</evidence>
<keyword evidence="2" id="KW-0274">FAD</keyword>
<dbReference type="EMBL" id="UINC01166775">
    <property type="protein sequence ID" value="SVD68912.1"/>
    <property type="molecule type" value="Genomic_DNA"/>
</dbReference>
<dbReference type="InterPro" id="IPR036318">
    <property type="entry name" value="FAD-bd_PCMH-like_sf"/>
</dbReference>
<dbReference type="InterPro" id="IPR016166">
    <property type="entry name" value="FAD-bd_PCMH"/>
</dbReference>
<dbReference type="InterPro" id="IPR016169">
    <property type="entry name" value="FAD-bd_PCMH_sub2"/>
</dbReference>
<dbReference type="Gene3D" id="3.30.43.10">
    <property type="entry name" value="Uridine Diphospho-n-acetylenolpyruvylglucosamine Reductase, domain 2"/>
    <property type="match status" value="1"/>
</dbReference>
<keyword evidence="1" id="KW-0285">Flavoprotein</keyword>
<feature type="domain" description="FAD-binding PCMH-type" evidence="4">
    <location>
        <begin position="22"/>
        <end position="192"/>
    </location>
</feature>
<dbReference type="GO" id="GO:0071949">
    <property type="term" value="F:FAD binding"/>
    <property type="evidence" value="ECO:0007669"/>
    <property type="project" value="InterPro"/>
</dbReference>
<dbReference type="PANTHER" id="PTHR42659">
    <property type="entry name" value="XANTHINE DEHYDROGENASE SUBUNIT C-RELATED"/>
    <property type="match status" value="1"/>
</dbReference>
<dbReference type="Pfam" id="PF00941">
    <property type="entry name" value="FAD_binding_5"/>
    <property type="match status" value="1"/>
</dbReference>
<dbReference type="InterPro" id="IPR036683">
    <property type="entry name" value="CO_DH_flav_C_dom_sf"/>
</dbReference>
<proteinExistence type="predicted"/>
<evidence type="ECO:0000313" key="5">
    <source>
        <dbReference type="EMBL" id="SVD68912.1"/>
    </source>
</evidence>
<dbReference type="InterPro" id="IPR016167">
    <property type="entry name" value="FAD-bd_PCMH_sub1"/>
</dbReference>
<dbReference type="PROSITE" id="PS51387">
    <property type="entry name" value="FAD_PCMH"/>
    <property type="match status" value="1"/>
</dbReference>
<name>A0A382XCW8_9ZZZZ</name>
<accession>A0A382XCW8</accession>
<feature type="non-terminal residue" evidence="5">
    <location>
        <position position="271"/>
    </location>
</feature>
<organism evidence="5">
    <name type="scientific">marine metagenome</name>
    <dbReference type="NCBI Taxonomy" id="408172"/>
    <lineage>
        <taxon>unclassified sequences</taxon>
        <taxon>metagenomes</taxon>
        <taxon>ecological metagenomes</taxon>
    </lineage>
</organism>
<dbReference type="SUPFAM" id="SSF55447">
    <property type="entry name" value="CO dehydrogenase flavoprotein C-terminal domain-like"/>
    <property type="match status" value="1"/>
</dbReference>
<protein>
    <recommendedName>
        <fullName evidence="4">FAD-binding PCMH-type domain-containing protein</fullName>
    </recommendedName>
</protein>